<dbReference type="EMBL" id="DUHE01000214">
    <property type="protein sequence ID" value="HII84706.1"/>
    <property type="molecule type" value="Genomic_DNA"/>
</dbReference>
<reference evidence="3" key="1">
    <citation type="journal article" date="2020" name="bioRxiv">
        <title>A rank-normalized archaeal taxonomy based on genome phylogeny resolves widespread incomplete and uneven classifications.</title>
        <authorList>
            <person name="Rinke C."/>
            <person name="Chuvochina M."/>
            <person name="Mussig A.J."/>
            <person name="Chaumeil P.-A."/>
            <person name="Waite D.W."/>
            <person name="Whitman W.B."/>
            <person name="Parks D.H."/>
            <person name="Hugenholtz P."/>
        </authorList>
    </citation>
    <scope>NUCLEOTIDE SEQUENCE [LARGE SCALE GENOMIC DNA]</scope>
</reference>
<sequence>MADAFATITQRRMTGGFRIDGIDGKNLHLDPGPGALVRSYQFGVNPLKLHGILVSHSHTDHYSDAEVLIEAMTRGMTRKKGLVIGSESVINGYQKWGPCISHYHLSRPQVEVMDAGDQFRMGDIKITATPTKHGDPKNIGFRLEWEDFTLSYTSDTAYFEELHHHHQNADVLIASVIRPGNERIRGHLCADEFQKLVDETSPKLAIMTHLGMKLITDHPMEEADKITHQTGVKTIAAHDGMVIDLDQFHAKQQTLDEYQ</sequence>
<dbReference type="Gene3D" id="3.60.15.10">
    <property type="entry name" value="Ribonuclease Z/Hydroxyacylglutathione hydrolase-like"/>
    <property type="match status" value="1"/>
</dbReference>
<dbReference type="InterPro" id="IPR001279">
    <property type="entry name" value="Metallo-B-lactamas"/>
</dbReference>
<dbReference type="Pfam" id="PF12706">
    <property type="entry name" value="Lactamase_B_2"/>
    <property type="match status" value="1"/>
</dbReference>
<comment type="caution">
    <text evidence="2">The sequence shown here is derived from an EMBL/GenBank/DDBJ whole genome shotgun (WGS) entry which is preliminary data.</text>
</comment>
<organism evidence="2 3">
    <name type="scientific">Methanobacterium subterraneum</name>
    <dbReference type="NCBI Taxonomy" id="59277"/>
    <lineage>
        <taxon>Archaea</taxon>
        <taxon>Methanobacteriati</taxon>
        <taxon>Methanobacteriota</taxon>
        <taxon>Methanomada group</taxon>
        <taxon>Methanobacteria</taxon>
        <taxon>Methanobacteriales</taxon>
        <taxon>Methanobacteriaceae</taxon>
        <taxon>Methanobacterium</taxon>
    </lineage>
</organism>
<dbReference type="PANTHER" id="PTHR43546:SF3">
    <property type="entry name" value="UPF0173 METAL-DEPENDENT HYDROLASE MJ1163"/>
    <property type="match status" value="1"/>
</dbReference>
<gene>
    <name evidence="2" type="ORF">HA271_07745</name>
</gene>
<protein>
    <submittedName>
        <fullName evidence="2">MBL fold metallo-hydrolase</fullName>
    </submittedName>
</protein>
<accession>A0A7J4TJX4</accession>
<dbReference type="AlphaFoldDB" id="A0A7J4TJX4"/>
<evidence type="ECO:0000259" key="1">
    <source>
        <dbReference type="Pfam" id="PF12706"/>
    </source>
</evidence>
<name>A0A7J4TJX4_9EURY</name>
<feature type="domain" description="Metallo-beta-lactamase" evidence="1">
    <location>
        <begin position="26"/>
        <end position="209"/>
    </location>
</feature>
<keyword evidence="2" id="KW-0378">Hydrolase</keyword>
<proteinExistence type="predicted"/>
<evidence type="ECO:0000313" key="3">
    <source>
        <dbReference type="Proteomes" id="UP000586031"/>
    </source>
</evidence>
<dbReference type="InterPro" id="IPR050114">
    <property type="entry name" value="UPF0173_UPF0282_UlaG_hydrolase"/>
</dbReference>
<dbReference type="InterPro" id="IPR036866">
    <property type="entry name" value="RibonucZ/Hydroxyglut_hydro"/>
</dbReference>
<dbReference type="PANTHER" id="PTHR43546">
    <property type="entry name" value="UPF0173 METAL-DEPENDENT HYDROLASE MJ1163-RELATED"/>
    <property type="match status" value="1"/>
</dbReference>
<dbReference type="SUPFAM" id="SSF56281">
    <property type="entry name" value="Metallo-hydrolase/oxidoreductase"/>
    <property type="match status" value="1"/>
</dbReference>
<dbReference type="Proteomes" id="UP000586031">
    <property type="component" value="Unassembled WGS sequence"/>
</dbReference>
<dbReference type="GO" id="GO:0016787">
    <property type="term" value="F:hydrolase activity"/>
    <property type="evidence" value="ECO:0007669"/>
    <property type="project" value="UniProtKB-KW"/>
</dbReference>
<evidence type="ECO:0000313" key="2">
    <source>
        <dbReference type="EMBL" id="HII84706.1"/>
    </source>
</evidence>